<evidence type="ECO:0000256" key="1">
    <source>
        <dbReference type="RuleBase" id="RU000487"/>
    </source>
</evidence>
<dbReference type="Pfam" id="PF00022">
    <property type="entry name" value="Actin"/>
    <property type="match status" value="1"/>
</dbReference>
<dbReference type="EMBL" id="JAGRRH010000009">
    <property type="protein sequence ID" value="KAG7364774.1"/>
    <property type="molecule type" value="Genomic_DNA"/>
</dbReference>
<comment type="caution">
    <text evidence="2">The sequence shown here is derived from an EMBL/GenBank/DDBJ whole genome shotgun (WGS) entry which is preliminary data.</text>
</comment>
<proteinExistence type="inferred from homology"/>
<dbReference type="SMART" id="SM00268">
    <property type="entry name" value="ACTIN"/>
    <property type="match status" value="1"/>
</dbReference>
<sequence>MGRSTSMDDHTLVIDIGAHSIKVGFAGKLVPVAVVPCVMAEYRNNHWKIYKDVERKMLIADEALETGKKQKLGYHYPVDAEGKIKDWKLLEALLGEALQRLQIGDPINYKLLITKPNKMKQSDLKMLLDIFYFKFGFGAVTMHGQAALALYMQNAVTGVVVEMGDAMTHITPVYKGHAIPKADKTLAVGGRDITNQLLKLLRLKGHPMNDREDSELGRQIKEQLCYISTDLNMDEQLASETTALMEFFKLVDGTTVSLSRERFEATEVLFKPELLSIESKGISDIIFDVIQNVDIDCRPDLYCNIILSGGTSLLHGLPERINKELNERYTRDVLQGDESRSMGWKPQVHAPKSRKHLVFEGATVFASLISSDTSFWVTSQEYSQGGIHCVLEKCNIH</sequence>
<reference evidence="2" key="1">
    <citation type="journal article" date="2021" name="Sci. Rep.">
        <title>Diploid genomic architecture of Nitzschia inconspicua, an elite biomass production diatom.</title>
        <authorList>
            <person name="Oliver A."/>
            <person name="Podell S."/>
            <person name="Pinowska A."/>
            <person name="Traller J.C."/>
            <person name="Smith S.R."/>
            <person name="McClure R."/>
            <person name="Beliaev A."/>
            <person name="Bohutskyi P."/>
            <person name="Hill E.A."/>
            <person name="Rabines A."/>
            <person name="Zheng H."/>
            <person name="Allen L.Z."/>
            <person name="Kuo A."/>
            <person name="Grigoriev I.V."/>
            <person name="Allen A.E."/>
            <person name="Hazlebeck D."/>
            <person name="Allen E.E."/>
        </authorList>
    </citation>
    <scope>NUCLEOTIDE SEQUENCE</scope>
    <source>
        <strain evidence="2">Hildebrandi</strain>
    </source>
</reference>
<reference evidence="2" key="2">
    <citation type="submission" date="2021-04" db="EMBL/GenBank/DDBJ databases">
        <authorList>
            <person name="Podell S."/>
        </authorList>
    </citation>
    <scope>NUCLEOTIDE SEQUENCE</scope>
    <source>
        <strain evidence="2">Hildebrandi</strain>
    </source>
</reference>
<keyword evidence="3" id="KW-1185">Reference proteome</keyword>
<gene>
    <name evidence="2" type="ORF">IV203_037976</name>
</gene>
<dbReference type="InterPro" id="IPR004000">
    <property type="entry name" value="Actin"/>
</dbReference>
<organism evidence="2 3">
    <name type="scientific">Nitzschia inconspicua</name>
    <dbReference type="NCBI Taxonomy" id="303405"/>
    <lineage>
        <taxon>Eukaryota</taxon>
        <taxon>Sar</taxon>
        <taxon>Stramenopiles</taxon>
        <taxon>Ochrophyta</taxon>
        <taxon>Bacillariophyta</taxon>
        <taxon>Bacillariophyceae</taxon>
        <taxon>Bacillariophycidae</taxon>
        <taxon>Bacillariales</taxon>
        <taxon>Bacillariaceae</taxon>
        <taxon>Nitzschia</taxon>
    </lineage>
</organism>
<dbReference type="AlphaFoldDB" id="A0A9K3LLR2"/>
<accession>A0A9K3LLR2</accession>
<protein>
    <submittedName>
        <fullName evidence="2">Actin family protein</fullName>
    </submittedName>
</protein>
<dbReference type="PANTHER" id="PTHR11937">
    <property type="entry name" value="ACTIN"/>
    <property type="match status" value="1"/>
</dbReference>
<name>A0A9K3LLR2_9STRA</name>
<comment type="similarity">
    <text evidence="1">Belongs to the actin family.</text>
</comment>
<dbReference type="Proteomes" id="UP000693970">
    <property type="component" value="Unassembled WGS sequence"/>
</dbReference>
<evidence type="ECO:0000313" key="3">
    <source>
        <dbReference type="Proteomes" id="UP000693970"/>
    </source>
</evidence>
<dbReference type="OrthoDB" id="5132116at2759"/>
<evidence type="ECO:0000313" key="2">
    <source>
        <dbReference type="EMBL" id="KAG7364774.1"/>
    </source>
</evidence>